<gene>
    <name evidence="1" type="ordered locus">Plut_1077</name>
</gene>
<organism evidence="1 2">
    <name type="scientific">Chlorobium luteolum (strain DSM 273 / BCRC 81028 / 2530)</name>
    <name type="common">Pelodictyon luteolum</name>
    <dbReference type="NCBI Taxonomy" id="319225"/>
    <lineage>
        <taxon>Bacteria</taxon>
        <taxon>Pseudomonadati</taxon>
        <taxon>Chlorobiota</taxon>
        <taxon>Chlorobiia</taxon>
        <taxon>Chlorobiales</taxon>
        <taxon>Chlorobiaceae</taxon>
        <taxon>Chlorobium/Pelodictyon group</taxon>
        <taxon>Pelodictyon</taxon>
    </lineage>
</organism>
<dbReference type="STRING" id="319225.Plut_1077"/>
<dbReference type="EMBL" id="CP000096">
    <property type="protein sequence ID" value="ABB23939.1"/>
    <property type="molecule type" value="Genomic_DNA"/>
</dbReference>
<dbReference type="SUPFAM" id="SSF103247">
    <property type="entry name" value="TT1751-like"/>
    <property type="match status" value="1"/>
</dbReference>
<evidence type="ECO:0000313" key="1">
    <source>
        <dbReference type="EMBL" id="ABB23939.1"/>
    </source>
</evidence>
<accession>Q3B3Z2</accession>
<dbReference type="eggNOG" id="COG3439">
    <property type="taxonomic scope" value="Bacteria"/>
</dbReference>
<keyword evidence="2" id="KW-1185">Reference proteome</keyword>
<dbReference type="AlphaFoldDB" id="Q3B3Z2"/>
<dbReference type="KEGG" id="plt:Plut_1077"/>
<dbReference type="Proteomes" id="UP000002709">
    <property type="component" value="Chromosome"/>
</dbReference>
<dbReference type="HOGENOM" id="CLU_077635_0_0_10"/>
<name>Q3B3Z2_CHLL3</name>
<protein>
    <submittedName>
        <fullName evidence="1">Uncharacterized protein</fullName>
    </submittedName>
</protein>
<sequence>MIGASAPLRAEKHALDIPAYIKVGEVSKNMETVAAEVKAGLGSKGFEILGAYSPENNPDLRVIAYTRTDLKRAVSSVADRGAMAAVLKVGLVKKNHAVTVSYLNPPYLFNAYLRKESPKHQKVLGTVTADVKAAMGPLGNEFTGFGGGMRAEKLWKYRYKIIMPDFGDPERLNTYSSFEKGLETIDGHLKKNNVHAKEVYRLVFPAKKIAVIGVGLHDPKDGEAKFLPKIGEENIAAMPYEIILEGNTVTMLPGKYRLALSWPELSMGTFMKIVSTPGNIKDMMKAITE</sequence>
<evidence type="ECO:0000313" key="2">
    <source>
        <dbReference type="Proteomes" id="UP000002709"/>
    </source>
</evidence>
<proteinExistence type="predicted"/>
<dbReference type="InterPro" id="IPR035923">
    <property type="entry name" value="TT1751-like_sf"/>
</dbReference>
<reference evidence="2" key="1">
    <citation type="submission" date="2005-08" db="EMBL/GenBank/DDBJ databases">
        <title>Complete sequence of Pelodictyon luteolum DSM 273.</title>
        <authorList>
            <consortium name="US DOE Joint Genome Institute"/>
            <person name="Copeland A."/>
            <person name="Lucas S."/>
            <person name="Lapidus A."/>
            <person name="Barry K."/>
            <person name="Detter J.C."/>
            <person name="Glavina T."/>
            <person name="Hammon N."/>
            <person name="Israni S."/>
            <person name="Pitluck S."/>
            <person name="Bryant D."/>
            <person name="Schmutz J."/>
            <person name="Larimer F."/>
            <person name="Land M."/>
            <person name="Kyrpides N."/>
            <person name="Ivanova N."/>
            <person name="Richardson P."/>
        </authorList>
    </citation>
    <scope>NUCLEOTIDE SEQUENCE [LARGE SCALE GENOMIC DNA]</scope>
    <source>
        <strain evidence="2">DSM 273 / BCRC 81028 / 2530</strain>
    </source>
</reference>